<dbReference type="InterPro" id="IPR001647">
    <property type="entry name" value="HTH_TetR"/>
</dbReference>
<dbReference type="InterPro" id="IPR025996">
    <property type="entry name" value="MT1864/Rv1816-like_C"/>
</dbReference>
<sequence length="198" mass="21717">MPRGPVRDIDEVRGDVIAAAERLIVERGVRALRLRDVLALSGVSNGQLYGAFASLDEAILSVNAKTLGRLEERLQRGAVEDDPADRLVAFARLYLRFALEETPLWRALFEFESQEESALDAQLRGDQARLFEYPGASLAALYPDLGETEVLLRARTLFSAVHGIVSISLESRYSGVNAERLEEELTGLVAAAIRGYGA</sequence>
<feature type="domain" description="HTH tetR-type" evidence="5">
    <location>
        <begin position="10"/>
        <end position="70"/>
    </location>
</feature>
<evidence type="ECO:0000313" key="7">
    <source>
        <dbReference type="Proteomes" id="UP000678276"/>
    </source>
</evidence>
<dbReference type="InterPro" id="IPR009057">
    <property type="entry name" value="Homeodomain-like_sf"/>
</dbReference>
<dbReference type="Pfam" id="PF00440">
    <property type="entry name" value="TetR_N"/>
    <property type="match status" value="1"/>
</dbReference>
<protein>
    <submittedName>
        <fullName evidence="6">TetR/AcrR family transcriptional regulator</fullName>
    </submittedName>
</protein>
<dbReference type="InterPro" id="IPR050109">
    <property type="entry name" value="HTH-type_TetR-like_transc_reg"/>
</dbReference>
<evidence type="ECO:0000256" key="2">
    <source>
        <dbReference type="ARBA" id="ARBA00023125"/>
    </source>
</evidence>
<comment type="caution">
    <text evidence="6">The sequence shown here is derived from an EMBL/GenBank/DDBJ whole genome shotgun (WGS) entry which is preliminary data.</text>
</comment>
<organism evidence="6 7">
    <name type="scientific">Jiella mangrovi</name>
    <dbReference type="NCBI Taxonomy" id="2821407"/>
    <lineage>
        <taxon>Bacteria</taxon>
        <taxon>Pseudomonadati</taxon>
        <taxon>Pseudomonadota</taxon>
        <taxon>Alphaproteobacteria</taxon>
        <taxon>Hyphomicrobiales</taxon>
        <taxon>Aurantimonadaceae</taxon>
        <taxon>Jiella</taxon>
    </lineage>
</organism>
<keyword evidence="3" id="KW-0804">Transcription</keyword>
<dbReference type="Pfam" id="PF13305">
    <property type="entry name" value="TetR_C_33"/>
    <property type="match status" value="1"/>
</dbReference>
<evidence type="ECO:0000313" key="6">
    <source>
        <dbReference type="EMBL" id="MBP0617657.1"/>
    </source>
</evidence>
<dbReference type="PROSITE" id="PS50977">
    <property type="entry name" value="HTH_TETR_2"/>
    <property type="match status" value="1"/>
</dbReference>
<accession>A0ABS4BLR5</accession>
<reference evidence="6 7" key="1">
    <citation type="submission" date="2021-04" db="EMBL/GenBank/DDBJ databases">
        <title>Whole genome sequence of Jiella sp. KSK16Y-1.</title>
        <authorList>
            <person name="Tuo L."/>
        </authorList>
    </citation>
    <scope>NUCLEOTIDE SEQUENCE [LARGE SCALE GENOMIC DNA]</scope>
    <source>
        <strain evidence="6 7">KSK16Y-1</strain>
    </source>
</reference>
<keyword evidence="1" id="KW-0805">Transcription regulation</keyword>
<evidence type="ECO:0000259" key="5">
    <source>
        <dbReference type="PROSITE" id="PS50977"/>
    </source>
</evidence>
<evidence type="ECO:0000256" key="3">
    <source>
        <dbReference type="ARBA" id="ARBA00023163"/>
    </source>
</evidence>
<feature type="DNA-binding region" description="H-T-H motif" evidence="4">
    <location>
        <begin position="33"/>
        <end position="52"/>
    </location>
</feature>
<dbReference type="InterPro" id="IPR036271">
    <property type="entry name" value="Tet_transcr_reg_TetR-rel_C_sf"/>
</dbReference>
<dbReference type="Proteomes" id="UP000678276">
    <property type="component" value="Unassembled WGS sequence"/>
</dbReference>
<dbReference type="EMBL" id="JAGJCF010000018">
    <property type="protein sequence ID" value="MBP0617657.1"/>
    <property type="molecule type" value="Genomic_DNA"/>
</dbReference>
<dbReference type="PANTHER" id="PTHR30055:SF234">
    <property type="entry name" value="HTH-TYPE TRANSCRIPTIONAL REGULATOR BETI"/>
    <property type="match status" value="1"/>
</dbReference>
<dbReference type="PANTHER" id="PTHR30055">
    <property type="entry name" value="HTH-TYPE TRANSCRIPTIONAL REGULATOR RUTR"/>
    <property type="match status" value="1"/>
</dbReference>
<dbReference type="SUPFAM" id="SSF46689">
    <property type="entry name" value="Homeodomain-like"/>
    <property type="match status" value="1"/>
</dbReference>
<dbReference type="SUPFAM" id="SSF48498">
    <property type="entry name" value="Tetracyclin repressor-like, C-terminal domain"/>
    <property type="match status" value="1"/>
</dbReference>
<gene>
    <name evidence="6" type="ORF">J6595_18895</name>
</gene>
<proteinExistence type="predicted"/>
<keyword evidence="7" id="KW-1185">Reference proteome</keyword>
<name>A0ABS4BLR5_9HYPH</name>
<dbReference type="RefSeq" id="WP_209596634.1">
    <property type="nucleotide sequence ID" value="NZ_JAGJCF010000018.1"/>
</dbReference>
<keyword evidence="2 4" id="KW-0238">DNA-binding</keyword>
<evidence type="ECO:0000256" key="4">
    <source>
        <dbReference type="PROSITE-ProRule" id="PRU00335"/>
    </source>
</evidence>
<dbReference type="Gene3D" id="1.10.357.10">
    <property type="entry name" value="Tetracycline Repressor, domain 2"/>
    <property type="match status" value="1"/>
</dbReference>
<evidence type="ECO:0000256" key="1">
    <source>
        <dbReference type="ARBA" id="ARBA00023015"/>
    </source>
</evidence>